<evidence type="ECO:0000256" key="1">
    <source>
        <dbReference type="SAM" id="MobiDB-lite"/>
    </source>
</evidence>
<feature type="compositionally biased region" description="Basic and acidic residues" evidence="1">
    <location>
        <begin position="246"/>
        <end position="255"/>
    </location>
</feature>
<dbReference type="EMBL" id="PYGC01000001">
    <property type="protein sequence ID" value="PSK85337.1"/>
    <property type="molecule type" value="Genomic_DNA"/>
</dbReference>
<dbReference type="PANTHER" id="PTHR33706">
    <property type="entry name" value="MORN VARIANT REPEAT PROTEIN"/>
    <property type="match status" value="1"/>
</dbReference>
<feature type="signal peptide" evidence="2">
    <location>
        <begin position="1"/>
        <end position="19"/>
    </location>
</feature>
<name>A0A2P8CK42_9BACT</name>
<dbReference type="RefSeq" id="WP_146141926.1">
    <property type="nucleotide sequence ID" value="NZ_BLAU01000001.1"/>
</dbReference>
<dbReference type="SUPFAM" id="SSF82185">
    <property type="entry name" value="Histone H3 K4-specific methyltransferase SET7/9 N-terminal domain"/>
    <property type="match status" value="1"/>
</dbReference>
<dbReference type="InterPro" id="IPR011652">
    <property type="entry name" value="MORN_2"/>
</dbReference>
<dbReference type="AlphaFoldDB" id="A0A2P8CK42"/>
<dbReference type="Gene3D" id="3.90.930.1">
    <property type="match status" value="1"/>
</dbReference>
<accession>A0A2P8CK42</accession>
<organism evidence="3 4">
    <name type="scientific">Prolixibacter denitrificans</name>
    <dbReference type="NCBI Taxonomy" id="1541063"/>
    <lineage>
        <taxon>Bacteria</taxon>
        <taxon>Pseudomonadati</taxon>
        <taxon>Bacteroidota</taxon>
        <taxon>Bacteroidia</taxon>
        <taxon>Marinilabiliales</taxon>
        <taxon>Prolixibacteraceae</taxon>
        <taxon>Prolixibacter</taxon>
    </lineage>
</organism>
<evidence type="ECO:0000256" key="2">
    <source>
        <dbReference type="SAM" id="SignalP"/>
    </source>
</evidence>
<keyword evidence="2" id="KW-0732">Signal</keyword>
<feature type="region of interest" description="Disordered" evidence="1">
    <location>
        <begin position="246"/>
        <end position="265"/>
    </location>
</feature>
<dbReference type="OrthoDB" id="9785122at2"/>
<protein>
    <submittedName>
        <fullName evidence="3">Antitoxin component YwqK of YwqJK toxin-antitoxin module</fullName>
    </submittedName>
</protein>
<evidence type="ECO:0000313" key="3">
    <source>
        <dbReference type="EMBL" id="PSK85337.1"/>
    </source>
</evidence>
<proteinExistence type="predicted"/>
<dbReference type="Gene3D" id="2.20.110.10">
    <property type="entry name" value="Histone H3 K4-specific methyltransferase SET7/9 N-terminal domain"/>
    <property type="match status" value="1"/>
</dbReference>
<dbReference type="Proteomes" id="UP000240621">
    <property type="component" value="Unassembled WGS sequence"/>
</dbReference>
<dbReference type="Pfam" id="PF07661">
    <property type="entry name" value="MORN_2"/>
    <property type="match status" value="5"/>
</dbReference>
<dbReference type="PANTHER" id="PTHR33706:SF1">
    <property type="entry name" value="TPR REPEAT PROTEIN"/>
    <property type="match status" value="1"/>
</dbReference>
<comment type="caution">
    <text evidence="3">The sequence shown here is derived from an EMBL/GenBank/DDBJ whole genome shotgun (WGS) entry which is preliminary data.</text>
</comment>
<reference evidence="3 4" key="1">
    <citation type="submission" date="2018-03" db="EMBL/GenBank/DDBJ databases">
        <title>Genomic Encyclopedia of Archaeal and Bacterial Type Strains, Phase II (KMG-II): from individual species to whole genera.</title>
        <authorList>
            <person name="Goeker M."/>
        </authorList>
    </citation>
    <scope>NUCLEOTIDE SEQUENCE [LARGE SCALE GENOMIC DNA]</scope>
    <source>
        <strain evidence="3 4">DSM 27267</strain>
    </source>
</reference>
<gene>
    <name evidence="3" type="ORF">CLV93_101292</name>
</gene>
<sequence>MRLFIVFTMLIGFMSFGFAQEPVNQTDSNGLKQGHWIGHYPNGNIQYEGTFVDGEPVGEMKRYYPNGQLQARMHYVPGSDSIIAEIYNKDGKRTAKGVFLGKKKSGTWSYFDGDRIVSCEHYLNGLHMGTDTIWFKSGKPARTSEWEAGKMNGVVREYYPDGKLKFEMVYVNGKRDGLTVAYFENGDPEIEGNYVNNLRNGDWKFYNQDGTLKYTLKYDKGVLLNSDVLNKAQQKEFYEMEKNREVLKDPEKYRNDPSGYMAPRR</sequence>
<feature type="chain" id="PRO_5015124641" evidence="2">
    <location>
        <begin position="20"/>
        <end position="265"/>
    </location>
</feature>
<evidence type="ECO:0000313" key="4">
    <source>
        <dbReference type="Proteomes" id="UP000240621"/>
    </source>
</evidence>